<evidence type="ECO:0000256" key="1">
    <source>
        <dbReference type="SAM" id="Phobius"/>
    </source>
</evidence>
<dbReference type="Pfam" id="PF04536">
    <property type="entry name" value="TPM_phosphatase"/>
    <property type="match status" value="1"/>
</dbReference>
<organism evidence="4 5">
    <name type="scientific">Phytobacter diazotrophicus</name>
    <dbReference type="NCBI Taxonomy" id="395631"/>
    <lineage>
        <taxon>Bacteria</taxon>
        <taxon>Pseudomonadati</taxon>
        <taxon>Pseudomonadota</taxon>
        <taxon>Gammaproteobacteria</taxon>
        <taxon>Enterobacterales</taxon>
        <taxon>Enterobacteriaceae</taxon>
        <taxon>Phytobacter</taxon>
    </lineage>
</organism>
<keyword evidence="5" id="KW-1185">Reference proteome</keyword>
<feature type="domain" description="TPM" evidence="3">
    <location>
        <begin position="41"/>
        <end position="150"/>
    </location>
</feature>
<dbReference type="EMBL" id="AP025334">
    <property type="protein sequence ID" value="BDD50573.1"/>
    <property type="molecule type" value="Genomic_DNA"/>
</dbReference>
<accession>A0ABM7VU20</accession>
<dbReference type="InterPro" id="IPR007621">
    <property type="entry name" value="TPM_dom"/>
</dbReference>
<dbReference type="Gene3D" id="3.10.310.50">
    <property type="match status" value="1"/>
</dbReference>
<evidence type="ECO:0000256" key="2">
    <source>
        <dbReference type="SAM" id="SignalP"/>
    </source>
</evidence>
<feature type="transmembrane region" description="Helical" evidence="1">
    <location>
        <begin position="207"/>
        <end position="226"/>
    </location>
</feature>
<gene>
    <name evidence="4" type="ORF">PDTA9734_20600</name>
</gene>
<evidence type="ECO:0000259" key="3">
    <source>
        <dbReference type="Pfam" id="PF04536"/>
    </source>
</evidence>
<dbReference type="Proteomes" id="UP001320460">
    <property type="component" value="Chromosome"/>
</dbReference>
<keyword evidence="1" id="KW-1133">Transmembrane helix</keyword>
<evidence type="ECO:0000313" key="5">
    <source>
        <dbReference type="Proteomes" id="UP001320460"/>
    </source>
</evidence>
<keyword evidence="1" id="KW-0812">Transmembrane</keyword>
<keyword evidence="2" id="KW-0732">Signal</keyword>
<evidence type="ECO:0000313" key="4">
    <source>
        <dbReference type="EMBL" id="BDD50573.1"/>
    </source>
</evidence>
<sequence length="264" mass="29374">MNRLLILLTLLLPLAALSAAPVPIMRTLFTDVTGTVPGAEMLTHKAELFRQRTGIALYILVVPAMNEASLLRDGKRMLARATANQPEMTGSVMIVITTQKPQVLLVGSYQAAQQLPDHILRLMVENQTLAYFHRGLMFQGVNTALDVLEAALTNQPTPPLRWYPPPEQNGPDSVAGNSFGFMAWACAWIAFMMLFNYTSRFRYAMKFTLAMTIGNIGWQAFCLWLANRAVSVANISLGWALMIGVATFFAVWLWTRKRHSADNP</sequence>
<feature type="transmembrane region" description="Helical" evidence="1">
    <location>
        <begin position="174"/>
        <end position="195"/>
    </location>
</feature>
<keyword evidence="1" id="KW-0472">Membrane</keyword>
<name>A0ABM7VU20_9ENTR</name>
<dbReference type="RefSeq" id="WP_125124362.1">
    <property type="nucleotide sequence ID" value="NZ_AP025334.1"/>
</dbReference>
<feature type="chain" id="PRO_5046962230" evidence="2">
    <location>
        <begin position="20"/>
        <end position="264"/>
    </location>
</feature>
<proteinExistence type="predicted"/>
<feature type="transmembrane region" description="Helical" evidence="1">
    <location>
        <begin position="232"/>
        <end position="254"/>
    </location>
</feature>
<protein>
    <submittedName>
        <fullName evidence="4">Membrane protein</fullName>
    </submittedName>
</protein>
<reference evidence="4 5" key="1">
    <citation type="submission" date="2021-12" db="EMBL/GenBank/DDBJ databases">
        <title>Complete genome sequence of Phytobacter diazotrophicus TA9734.</title>
        <authorList>
            <person name="Kubota H."/>
            <person name="Nakayama Y."/>
            <person name="Ariyoshi T."/>
        </authorList>
    </citation>
    <scope>NUCLEOTIDE SEQUENCE [LARGE SCALE GENOMIC DNA]</scope>
    <source>
        <strain evidence="4 5">TA9734</strain>
    </source>
</reference>
<feature type="signal peptide" evidence="2">
    <location>
        <begin position="1"/>
        <end position="19"/>
    </location>
</feature>